<organism evidence="1 2">
    <name type="scientific">Lentilactobacillus sunkii</name>
    <dbReference type="NCBI Taxonomy" id="481719"/>
    <lineage>
        <taxon>Bacteria</taxon>
        <taxon>Bacillati</taxon>
        <taxon>Bacillota</taxon>
        <taxon>Bacilli</taxon>
        <taxon>Lactobacillales</taxon>
        <taxon>Lactobacillaceae</taxon>
        <taxon>Lentilactobacillus</taxon>
    </lineage>
</organism>
<gene>
    <name evidence="1" type="ORF">LASUN_00010</name>
</gene>
<evidence type="ECO:0000313" key="2">
    <source>
        <dbReference type="Proteomes" id="UP000177010"/>
    </source>
</evidence>
<dbReference type="STRING" id="481719.LASUN_00010"/>
<proteinExistence type="predicted"/>
<protein>
    <submittedName>
        <fullName evidence="1">Uncharacterized protein</fullName>
    </submittedName>
</protein>
<dbReference type="EMBL" id="MIQE01000001">
    <property type="protein sequence ID" value="OFA13268.1"/>
    <property type="molecule type" value="Genomic_DNA"/>
</dbReference>
<accession>A0A1E7XJR0</accession>
<dbReference type="Proteomes" id="UP000177010">
    <property type="component" value="Unassembled WGS sequence"/>
</dbReference>
<name>A0A1E7XJR0_9LACO</name>
<evidence type="ECO:0000313" key="1">
    <source>
        <dbReference type="EMBL" id="OFA13268.1"/>
    </source>
</evidence>
<reference evidence="1 2" key="1">
    <citation type="submission" date="2016-09" db="EMBL/GenBank/DDBJ databases">
        <title>Genome Sequence of Lactobacillus sunkii Strain CG01.</title>
        <authorList>
            <person name="Poehlein A."/>
            <person name="Gabris C."/>
            <person name="Bengelsdorf F.R."/>
            <person name="Duerre P."/>
            <person name="Daniel R."/>
        </authorList>
    </citation>
    <scope>NUCLEOTIDE SEQUENCE [LARGE SCALE GENOMIC DNA]</scope>
    <source>
        <strain evidence="1 2">CG_D</strain>
    </source>
</reference>
<sequence>MKLISFPAEVTLVAKGQLDQLAHKENKEMVWLLGGKLIKRKIYPQRVTTRVMVT</sequence>
<comment type="caution">
    <text evidence="1">The sequence shown here is derived from an EMBL/GenBank/DDBJ whole genome shotgun (WGS) entry which is preliminary data.</text>
</comment>
<dbReference type="AlphaFoldDB" id="A0A1E7XJR0"/>